<keyword evidence="1" id="KW-0472">Membrane</keyword>
<keyword evidence="3" id="KW-1185">Reference proteome</keyword>
<dbReference type="EMBL" id="AAVT01000002">
    <property type="protein sequence ID" value="EAW31963.1"/>
    <property type="molecule type" value="Genomic_DNA"/>
</dbReference>
<sequence>MDMNDIAAISYFSAVGIEIMFGQMQFYWESLKLHNQWALRVHQRDQFSSFG</sequence>
<gene>
    <name evidence="2" type="ORF">GP2143_05915</name>
</gene>
<evidence type="ECO:0000256" key="1">
    <source>
        <dbReference type="SAM" id="Phobius"/>
    </source>
</evidence>
<evidence type="ECO:0000313" key="3">
    <source>
        <dbReference type="Proteomes" id="UP000004931"/>
    </source>
</evidence>
<organism evidence="2 3">
    <name type="scientific">marine gamma proteobacterium HTCC2143</name>
    <dbReference type="NCBI Taxonomy" id="247633"/>
    <lineage>
        <taxon>Bacteria</taxon>
        <taxon>Pseudomonadati</taxon>
        <taxon>Pseudomonadota</taxon>
        <taxon>Gammaproteobacteria</taxon>
        <taxon>Cellvibrionales</taxon>
        <taxon>Spongiibacteraceae</taxon>
        <taxon>BD1-7 clade</taxon>
    </lineage>
</organism>
<dbReference type="Proteomes" id="UP000004931">
    <property type="component" value="Unassembled WGS sequence"/>
</dbReference>
<dbReference type="AlphaFoldDB" id="A0YBN3"/>
<proteinExistence type="predicted"/>
<comment type="caution">
    <text evidence="2">The sequence shown here is derived from an EMBL/GenBank/DDBJ whole genome shotgun (WGS) entry which is preliminary data.</text>
</comment>
<feature type="transmembrane region" description="Helical" evidence="1">
    <location>
        <begin position="6"/>
        <end position="28"/>
    </location>
</feature>
<evidence type="ECO:0000313" key="2">
    <source>
        <dbReference type="EMBL" id="EAW31963.1"/>
    </source>
</evidence>
<reference evidence="2 3" key="1">
    <citation type="journal article" date="2010" name="J. Bacteriol.">
        <title>Genome sequence of the oligotrophic marine Gammaproteobacterium HTCC2143, isolated from the Oregon Coast.</title>
        <authorList>
            <person name="Oh H.M."/>
            <person name="Kang I."/>
            <person name="Ferriera S."/>
            <person name="Giovannoni S.J."/>
            <person name="Cho J.C."/>
        </authorList>
    </citation>
    <scope>NUCLEOTIDE SEQUENCE [LARGE SCALE GENOMIC DNA]</scope>
    <source>
        <strain evidence="2 3">HTCC2143</strain>
    </source>
</reference>
<protein>
    <submittedName>
        <fullName evidence="2">Uncharacterized protein</fullName>
    </submittedName>
</protein>
<name>A0YBN3_9GAMM</name>
<keyword evidence="1" id="KW-0812">Transmembrane</keyword>
<accession>A0YBN3</accession>
<keyword evidence="1" id="KW-1133">Transmembrane helix</keyword>